<reference evidence="2 3" key="1">
    <citation type="submission" date="2012-06" db="EMBL/GenBank/DDBJ databases">
        <title>The Genome Sequence of Aeromonas veronii AMC34.</title>
        <authorList>
            <consortium name="The Broad Institute Genome Sequencing Platform"/>
            <person name="Earl A."/>
            <person name="Ward D."/>
            <person name="Feldgarden M."/>
            <person name="Gevers D."/>
            <person name="Graf J."/>
            <person name="Tomasi A."/>
            <person name="Horneman A."/>
            <person name="Walker B."/>
            <person name="Young S.K."/>
            <person name="Zeng Q."/>
            <person name="Gargeya S."/>
            <person name="Fitzgerald M."/>
            <person name="Haas B."/>
            <person name="Abouelleil A."/>
            <person name="Alvarado L."/>
            <person name="Arachchi H.M."/>
            <person name="Berlin A.M."/>
            <person name="Chapman S.B."/>
            <person name="Goldberg J."/>
            <person name="Griggs A."/>
            <person name="Gujja S."/>
            <person name="Hansen M."/>
            <person name="Howarth C."/>
            <person name="Imamovic A."/>
            <person name="Larimer J."/>
            <person name="McCowan C."/>
            <person name="Montmayeur A."/>
            <person name="Murphy C."/>
            <person name="Neiman D."/>
            <person name="Pearson M."/>
            <person name="Priest M."/>
            <person name="Roberts A."/>
            <person name="Saif S."/>
            <person name="Shea T."/>
            <person name="Sisk P."/>
            <person name="Sykes S."/>
            <person name="Wortman J."/>
            <person name="Nusbaum C."/>
            <person name="Birren B."/>
        </authorList>
    </citation>
    <scope>NUCLEOTIDE SEQUENCE [LARGE SCALE GENOMIC DNA]</scope>
    <source>
        <strain evidence="2 3">AMC34</strain>
    </source>
</reference>
<proteinExistence type="predicted"/>
<feature type="domain" description="Glycosyltransferase 2-like" evidence="1">
    <location>
        <begin position="7"/>
        <end position="128"/>
    </location>
</feature>
<dbReference type="Gene3D" id="3.90.550.10">
    <property type="entry name" value="Spore Coat Polysaccharide Biosynthesis Protein SpsA, Chain A"/>
    <property type="match status" value="1"/>
</dbReference>
<gene>
    <name evidence="2" type="ORF">HMPREF1168_02134</name>
</gene>
<dbReference type="SUPFAM" id="SSF53448">
    <property type="entry name" value="Nucleotide-diphospho-sugar transferases"/>
    <property type="match status" value="1"/>
</dbReference>
<evidence type="ECO:0000313" key="3">
    <source>
        <dbReference type="Proteomes" id="UP000006087"/>
    </source>
</evidence>
<dbReference type="HOGENOM" id="CLU_025996_0_3_6"/>
<dbReference type="InterPro" id="IPR029044">
    <property type="entry name" value="Nucleotide-diphossugar_trans"/>
</dbReference>
<name>K1IPS3_AERVE</name>
<dbReference type="AlphaFoldDB" id="K1IPS3"/>
<protein>
    <recommendedName>
        <fullName evidence="1">Glycosyltransferase 2-like domain-containing protein</fullName>
    </recommendedName>
</protein>
<dbReference type="PANTHER" id="PTHR22916">
    <property type="entry name" value="GLYCOSYLTRANSFERASE"/>
    <property type="match status" value="1"/>
</dbReference>
<dbReference type="EMBL" id="AGWU01000018">
    <property type="protein sequence ID" value="EKB20186.1"/>
    <property type="molecule type" value="Genomic_DNA"/>
</dbReference>
<evidence type="ECO:0000259" key="1">
    <source>
        <dbReference type="Pfam" id="PF00535"/>
    </source>
</evidence>
<dbReference type="GO" id="GO:0016758">
    <property type="term" value="F:hexosyltransferase activity"/>
    <property type="evidence" value="ECO:0007669"/>
    <property type="project" value="UniProtKB-ARBA"/>
</dbReference>
<organism evidence="2 3">
    <name type="scientific">Aeromonas veronii AMC34</name>
    <dbReference type="NCBI Taxonomy" id="1073383"/>
    <lineage>
        <taxon>Bacteria</taxon>
        <taxon>Pseudomonadati</taxon>
        <taxon>Pseudomonadota</taxon>
        <taxon>Gammaproteobacteria</taxon>
        <taxon>Aeromonadales</taxon>
        <taxon>Aeromonadaceae</taxon>
        <taxon>Aeromonas</taxon>
    </lineage>
</organism>
<accession>K1IPS3</accession>
<dbReference type="Proteomes" id="UP000006087">
    <property type="component" value="Unassembled WGS sequence"/>
</dbReference>
<sequence length="248" mass="28280">MDNVIVSVIMPSYNSAATIINSIKSVQQQDYSHWELLITDDCSTDNTVELVRQLAKDDQRITIEVNLVNSGAGFSRNQSINRSKGKYIAFLDADDLWLPNKLSTQIRYMEQTGAVFSYTAYQKFSSTGPGGVIIPPTKVTYNQLLRGCVIGCLTVMFNAEVLGRQTMPLIRKRQDMALWLQLLKLCKVAYGIPEVLANYRTDSGMSQNKLNAACYQWRLYRDVVGLDLFKSIWYFCWYAVNGFIKYRK</sequence>
<dbReference type="PANTHER" id="PTHR22916:SF3">
    <property type="entry name" value="UDP-GLCNAC:BETAGAL BETA-1,3-N-ACETYLGLUCOSAMINYLTRANSFERASE-LIKE PROTEIN 1"/>
    <property type="match status" value="1"/>
</dbReference>
<dbReference type="RefSeq" id="WP_005344251.1">
    <property type="nucleotide sequence ID" value="NZ_JH823256.1"/>
</dbReference>
<comment type="caution">
    <text evidence="2">The sequence shown here is derived from an EMBL/GenBank/DDBJ whole genome shotgun (WGS) entry which is preliminary data.</text>
</comment>
<evidence type="ECO:0000313" key="2">
    <source>
        <dbReference type="EMBL" id="EKB20186.1"/>
    </source>
</evidence>
<dbReference type="InterPro" id="IPR001173">
    <property type="entry name" value="Glyco_trans_2-like"/>
</dbReference>
<dbReference type="Pfam" id="PF00535">
    <property type="entry name" value="Glycos_transf_2"/>
    <property type="match status" value="1"/>
</dbReference>